<comment type="caution">
    <text evidence="3">The sequence shown here is derived from an EMBL/GenBank/DDBJ whole genome shotgun (WGS) entry which is preliminary data.</text>
</comment>
<evidence type="ECO:0000259" key="2">
    <source>
        <dbReference type="Pfam" id="PF08241"/>
    </source>
</evidence>
<dbReference type="SUPFAM" id="SSF53335">
    <property type="entry name" value="S-adenosyl-L-methionine-dependent methyltransferases"/>
    <property type="match status" value="1"/>
</dbReference>
<keyword evidence="3" id="KW-0808">Transferase</keyword>
<feature type="domain" description="Methyltransferase type 11" evidence="2">
    <location>
        <begin position="290"/>
        <end position="382"/>
    </location>
</feature>
<dbReference type="PANTHER" id="PTHR44809">
    <property type="match status" value="1"/>
</dbReference>
<dbReference type="PROSITE" id="PS50005">
    <property type="entry name" value="TPR"/>
    <property type="match status" value="3"/>
</dbReference>
<dbReference type="Gene3D" id="3.40.50.150">
    <property type="entry name" value="Vaccinia Virus protein VP39"/>
    <property type="match status" value="1"/>
</dbReference>
<dbReference type="CDD" id="cd02440">
    <property type="entry name" value="AdoMet_MTases"/>
    <property type="match status" value="1"/>
</dbReference>
<dbReference type="PROSITE" id="PS50293">
    <property type="entry name" value="TPR_REGION"/>
    <property type="match status" value="1"/>
</dbReference>
<feature type="repeat" description="TPR" evidence="1">
    <location>
        <begin position="54"/>
        <end position="87"/>
    </location>
</feature>
<dbReference type="SMART" id="SM00028">
    <property type="entry name" value="TPR"/>
    <property type="match status" value="6"/>
</dbReference>
<dbReference type="Pfam" id="PF14559">
    <property type="entry name" value="TPR_19"/>
    <property type="match status" value="1"/>
</dbReference>
<evidence type="ECO:0000256" key="1">
    <source>
        <dbReference type="PROSITE-ProRule" id="PRU00339"/>
    </source>
</evidence>
<organism evidence="3 4">
    <name type="scientific">Candidatus Contendobacter odensis Run_B_J11</name>
    <dbReference type="NCBI Taxonomy" id="1400861"/>
    <lineage>
        <taxon>Bacteria</taxon>
        <taxon>Pseudomonadati</taxon>
        <taxon>Pseudomonadota</taxon>
        <taxon>Gammaproteobacteria</taxon>
        <taxon>Candidatus Competibacteraceae</taxon>
        <taxon>Candidatus Contendibacter</taxon>
    </lineage>
</organism>
<dbReference type="Proteomes" id="UP000019184">
    <property type="component" value="Unassembled WGS sequence"/>
</dbReference>
<sequence length="453" mass="50279">MSRKRHHRPPPIRHRQPLDVQQALPIAVNLLRSGQLEEAERLYRYILQIQPANPDALHFLGVLLYQGGESVEAVRLIEQALVYQPDYADAHNNLGNILSSLGRSAEAVAAYRRAIACCADFPDAYKNLGVALRQQGHLAEAIEVLQQGIAIKPDYADAYFSLGRTLAADDQPEAAIQALQEGLRHDSRQSVGYRELGRILYALNRIEEAADCYRRWTRQYPDDPEARHLLAAITGEDIPVRAADGYMQALFDRFAHSFDQQLQRLNYQAPNLLATAIASQQEPNSTLRVLDAGCGTGLCGPLLRPYAHHLTGVDLSPQMIAKARAREVYDGLVIAELTAFMREQTEGFDLIVFADTLIYFGDLEPPLRAAAGALLPGGLLAFTVERLMDETEGFHLSSSGRYLHSQVYLERILMSVNLTPLSIVPADLRLERRQPVGGYVVLTRKLSDLAPVG</sequence>
<evidence type="ECO:0000313" key="3">
    <source>
        <dbReference type="EMBL" id="CDH43538.1"/>
    </source>
</evidence>
<dbReference type="InterPro" id="IPR052943">
    <property type="entry name" value="TMTC_O-mannosyl-trnsfr"/>
</dbReference>
<gene>
    <name evidence="3" type="ORF">BN874_1230048</name>
</gene>
<keyword evidence="4" id="KW-1185">Reference proteome</keyword>
<keyword evidence="3" id="KW-0489">Methyltransferase</keyword>
<dbReference type="Pfam" id="PF13414">
    <property type="entry name" value="TPR_11"/>
    <property type="match status" value="1"/>
</dbReference>
<dbReference type="Gene3D" id="1.25.40.10">
    <property type="entry name" value="Tetratricopeptide repeat domain"/>
    <property type="match status" value="3"/>
</dbReference>
<feature type="repeat" description="TPR" evidence="1">
    <location>
        <begin position="122"/>
        <end position="155"/>
    </location>
</feature>
<feature type="repeat" description="TPR" evidence="1">
    <location>
        <begin position="190"/>
        <end position="223"/>
    </location>
</feature>
<dbReference type="GO" id="GO:0032259">
    <property type="term" value="P:methylation"/>
    <property type="evidence" value="ECO:0007669"/>
    <property type="project" value="UniProtKB-KW"/>
</dbReference>
<accession>A0A7U7J2J3</accession>
<keyword evidence="1" id="KW-0802">TPR repeat</keyword>
<dbReference type="Pfam" id="PF13428">
    <property type="entry name" value="TPR_14"/>
    <property type="match status" value="1"/>
</dbReference>
<dbReference type="RefSeq" id="WP_034430600.1">
    <property type="nucleotide sequence ID" value="NZ_CBTK010000028.1"/>
</dbReference>
<evidence type="ECO:0000313" key="4">
    <source>
        <dbReference type="Proteomes" id="UP000019184"/>
    </source>
</evidence>
<dbReference type="GO" id="GO:0008757">
    <property type="term" value="F:S-adenosylmethionine-dependent methyltransferase activity"/>
    <property type="evidence" value="ECO:0007669"/>
    <property type="project" value="InterPro"/>
</dbReference>
<dbReference type="AlphaFoldDB" id="A0A7U7J2J3"/>
<name>A0A7U7J2J3_9GAMM</name>
<dbReference type="Pfam" id="PF08241">
    <property type="entry name" value="Methyltransf_11"/>
    <property type="match status" value="1"/>
</dbReference>
<dbReference type="Pfam" id="PF13374">
    <property type="entry name" value="TPR_10"/>
    <property type="match status" value="1"/>
</dbReference>
<dbReference type="EMBL" id="CBTK010000028">
    <property type="protein sequence ID" value="CDH43538.1"/>
    <property type="molecule type" value="Genomic_DNA"/>
</dbReference>
<dbReference type="InterPro" id="IPR011990">
    <property type="entry name" value="TPR-like_helical_dom_sf"/>
</dbReference>
<protein>
    <submittedName>
        <fullName evidence="3">Methyltransferase type 12</fullName>
    </submittedName>
</protein>
<dbReference type="PANTHER" id="PTHR44809:SF1">
    <property type="entry name" value="PROTEIN O-MANNOSYL-TRANSFERASE TMTC1"/>
    <property type="match status" value="1"/>
</dbReference>
<dbReference type="InterPro" id="IPR013216">
    <property type="entry name" value="Methyltransf_11"/>
</dbReference>
<dbReference type="InterPro" id="IPR029063">
    <property type="entry name" value="SAM-dependent_MTases_sf"/>
</dbReference>
<proteinExistence type="predicted"/>
<reference evidence="3 4" key="1">
    <citation type="journal article" date="2014" name="ISME J.">
        <title>Candidatus Competibacter-lineage genomes retrieved from metagenomes reveal functional metabolic diversity.</title>
        <authorList>
            <person name="McIlroy S.J."/>
            <person name="Albertsen M."/>
            <person name="Andresen E.K."/>
            <person name="Saunders A.M."/>
            <person name="Kristiansen R."/>
            <person name="Stokholm-Bjerregaard M."/>
            <person name="Nielsen K.L."/>
            <person name="Nielsen P.H."/>
        </authorList>
    </citation>
    <scope>NUCLEOTIDE SEQUENCE [LARGE SCALE GENOMIC DNA]</scope>
    <source>
        <strain evidence="3 4">Run_B_J11</strain>
    </source>
</reference>
<dbReference type="SUPFAM" id="SSF48452">
    <property type="entry name" value="TPR-like"/>
    <property type="match status" value="1"/>
</dbReference>
<dbReference type="InterPro" id="IPR019734">
    <property type="entry name" value="TPR_rpt"/>
</dbReference>